<evidence type="ECO:0000313" key="2">
    <source>
        <dbReference type="Proteomes" id="UP001305652"/>
    </source>
</evidence>
<gene>
    <name evidence="1" type="ORF">R6Y96_06895</name>
</gene>
<dbReference type="EMBL" id="CP137642">
    <property type="protein sequence ID" value="WOX57036.1"/>
    <property type="molecule type" value="Genomic_DNA"/>
</dbReference>
<organism evidence="1 2">
    <name type="scientific">Methanoculleus receptaculi</name>
    <dbReference type="NCBI Taxonomy" id="394967"/>
    <lineage>
        <taxon>Archaea</taxon>
        <taxon>Methanobacteriati</taxon>
        <taxon>Methanobacteriota</taxon>
        <taxon>Stenosarchaea group</taxon>
        <taxon>Methanomicrobia</taxon>
        <taxon>Methanomicrobiales</taxon>
        <taxon>Methanomicrobiaceae</taxon>
        <taxon>Methanoculleus</taxon>
    </lineage>
</organism>
<sequence>MLETNEYVRVMEKLYNKSLILESPSDFHPVLHFYFTDALAHIDFTATVLAYNPMSPRNIMSMEYMRWRLDQEKVGDRVHFPGFINWLKTEHPEVYEELPMLWTGIYDTDDPAQYRSFRIVLNPDERGPIPSEYLSMFIDEFFDPAFIKQLYEGSSLARLFDEYAAARSE</sequence>
<dbReference type="AlphaFoldDB" id="A0AAX4FSX5"/>
<proteinExistence type="predicted"/>
<dbReference type="GeneID" id="85732870"/>
<keyword evidence="2" id="KW-1185">Reference proteome</keyword>
<accession>A0AAX4FSX5</accession>
<evidence type="ECO:0000313" key="1">
    <source>
        <dbReference type="EMBL" id="WOX57036.1"/>
    </source>
</evidence>
<dbReference type="KEGG" id="mrc:R6Y96_06895"/>
<dbReference type="Proteomes" id="UP001305652">
    <property type="component" value="Chromosome"/>
</dbReference>
<name>A0AAX4FSX5_9EURY</name>
<reference evidence="1 2" key="1">
    <citation type="submission" date="2023-10" db="EMBL/GenBank/DDBJ databases">
        <title>The complete genome sequence of Methanoculleus receptaculi DSM 18860.</title>
        <authorList>
            <person name="Lai S.-J."/>
            <person name="You Y.-T."/>
            <person name="Chen S.-C."/>
        </authorList>
    </citation>
    <scope>NUCLEOTIDE SEQUENCE [LARGE SCALE GENOMIC DNA]</scope>
    <source>
        <strain evidence="1 2">DSM 18860</strain>
    </source>
</reference>
<protein>
    <submittedName>
        <fullName evidence="1">Uncharacterized protein</fullName>
    </submittedName>
</protein>
<dbReference type="RefSeq" id="WP_318620521.1">
    <property type="nucleotide sequence ID" value="NZ_CP137642.1"/>
</dbReference>